<gene>
    <name evidence="1" type="ORF">PSYICH_LOCUS5455</name>
</gene>
<dbReference type="OrthoDB" id="6768507at2759"/>
<protein>
    <recommendedName>
        <fullName evidence="3">Reverse transcriptase</fullName>
    </recommendedName>
</protein>
<feature type="non-terminal residue" evidence="1">
    <location>
        <position position="139"/>
    </location>
</feature>
<evidence type="ECO:0008006" key="3">
    <source>
        <dbReference type="Google" id="ProtNLM"/>
    </source>
</evidence>
<sequence>MSSAEEWFATNHLKLNEEKTQKMTFTSNKNTHKMEPIKSLGIILDANLNWGPHIDATTAKISSQIFALRQMRQSLDKTVLKMVYYALVHSHLSYGILLWGNSCKANKLFFLQKAAIRLIADVEYREPCHDLFKRYEILP</sequence>
<evidence type="ECO:0000313" key="2">
    <source>
        <dbReference type="Proteomes" id="UP001153636"/>
    </source>
</evidence>
<evidence type="ECO:0000313" key="1">
    <source>
        <dbReference type="EMBL" id="CAH1104693.1"/>
    </source>
</evidence>
<dbReference type="PANTHER" id="PTHR33332">
    <property type="entry name" value="REVERSE TRANSCRIPTASE DOMAIN-CONTAINING PROTEIN"/>
    <property type="match status" value="1"/>
</dbReference>
<dbReference type="Proteomes" id="UP001153636">
    <property type="component" value="Chromosome 17"/>
</dbReference>
<dbReference type="AlphaFoldDB" id="A0A9P0CQE7"/>
<accession>A0A9P0CQE7</accession>
<keyword evidence="2" id="KW-1185">Reference proteome</keyword>
<dbReference type="EMBL" id="OV651829">
    <property type="protein sequence ID" value="CAH1104693.1"/>
    <property type="molecule type" value="Genomic_DNA"/>
</dbReference>
<reference evidence="1" key="1">
    <citation type="submission" date="2022-01" db="EMBL/GenBank/DDBJ databases">
        <authorList>
            <person name="King R."/>
        </authorList>
    </citation>
    <scope>NUCLEOTIDE SEQUENCE</scope>
</reference>
<proteinExistence type="predicted"/>
<name>A0A9P0CQE7_9CUCU</name>
<organism evidence="1 2">
    <name type="scientific">Psylliodes chrysocephalus</name>
    <dbReference type="NCBI Taxonomy" id="3402493"/>
    <lineage>
        <taxon>Eukaryota</taxon>
        <taxon>Metazoa</taxon>
        <taxon>Ecdysozoa</taxon>
        <taxon>Arthropoda</taxon>
        <taxon>Hexapoda</taxon>
        <taxon>Insecta</taxon>
        <taxon>Pterygota</taxon>
        <taxon>Neoptera</taxon>
        <taxon>Endopterygota</taxon>
        <taxon>Coleoptera</taxon>
        <taxon>Polyphaga</taxon>
        <taxon>Cucujiformia</taxon>
        <taxon>Chrysomeloidea</taxon>
        <taxon>Chrysomelidae</taxon>
        <taxon>Galerucinae</taxon>
        <taxon>Alticini</taxon>
        <taxon>Psylliodes</taxon>
    </lineage>
</organism>